<keyword evidence="2" id="KW-0489">Methyltransferase</keyword>
<dbReference type="InterPro" id="IPR041698">
    <property type="entry name" value="Methyltransf_25"/>
</dbReference>
<evidence type="ECO:0000313" key="2">
    <source>
        <dbReference type="EMBL" id="MER2290547.1"/>
    </source>
</evidence>
<reference evidence="2" key="1">
    <citation type="submission" date="2024-06" db="EMBL/GenBank/DDBJ databases">
        <authorList>
            <person name="Campbell A.G."/>
        </authorList>
    </citation>
    <scope>NUCLEOTIDE SEQUENCE</scope>
    <source>
        <strain evidence="2">EM17</strain>
    </source>
</reference>
<dbReference type="GO" id="GO:0008168">
    <property type="term" value="F:methyltransferase activity"/>
    <property type="evidence" value="ECO:0007669"/>
    <property type="project" value="UniProtKB-KW"/>
</dbReference>
<dbReference type="Gene3D" id="3.40.50.150">
    <property type="entry name" value="Vaccinia Virus protein VP39"/>
    <property type="match status" value="1"/>
</dbReference>
<organism evidence="2 3">
    <name type="scientific">Methylobacterium brachiatum</name>
    <dbReference type="NCBI Taxonomy" id="269660"/>
    <lineage>
        <taxon>Bacteria</taxon>
        <taxon>Pseudomonadati</taxon>
        <taxon>Pseudomonadota</taxon>
        <taxon>Alphaproteobacteria</taxon>
        <taxon>Hyphomicrobiales</taxon>
        <taxon>Methylobacteriaceae</taxon>
        <taxon>Methylobacterium</taxon>
    </lineage>
</organism>
<dbReference type="EMBL" id="JBELQD010000025">
    <property type="protein sequence ID" value="MER2290547.1"/>
    <property type="molecule type" value="Genomic_DNA"/>
</dbReference>
<sequence>MDHTYYENAESEAWMQPFWGEGSLFLERFSHLDLSSVIDFACGHGRHAAQFLGSAGEITLVDANKSNIDRCRGRFRGQEKVGFYLCNGRDIAGIPDGTASSIVSYDAMVHFEAFDVINYLFEFSRVLNKEGQALLHFSVNDQNPTGNFRDDTANWRSYFSRGNMEHFAHRAGFEVSSLSTFPWPPNSSDEHTDGLVLLRKMVE</sequence>
<dbReference type="GO" id="GO:0032259">
    <property type="term" value="P:methylation"/>
    <property type="evidence" value="ECO:0007669"/>
    <property type="project" value="UniProtKB-KW"/>
</dbReference>
<dbReference type="InterPro" id="IPR029063">
    <property type="entry name" value="SAM-dependent_MTases_sf"/>
</dbReference>
<evidence type="ECO:0000313" key="3">
    <source>
        <dbReference type="Proteomes" id="UP001432995"/>
    </source>
</evidence>
<dbReference type="RefSeq" id="WP_350379912.1">
    <property type="nucleotide sequence ID" value="NZ_JBELQD010000025.1"/>
</dbReference>
<dbReference type="Proteomes" id="UP001432995">
    <property type="component" value="Unassembled WGS sequence"/>
</dbReference>
<proteinExistence type="predicted"/>
<comment type="caution">
    <text evidence="2">The sequence shown here is derived from an EMBL/GenBank/DDBJ whole genome shotgun (WGS) entry which is preliminary data.</text>
</comment>
<keyword evidence="3" id="KW-1185">Reference proteome</keyword>
<evidence type="ECO:0000259" key="1">
    <source>
        <dbReference type="Pfam" id="PF13649"/>
    </source>
</evidence>
<keyword evidence="2" id="KW-0808">Transferase</keyword>
<protein>
    <submittedName>
        <fullName evidence="2">Class I SAM-dependent methyltransferase</fullName>
        <ecNumber evidence="2">2.1.-.-</ecNumber>
    </submittedName>
</protein>
<dbReference type="Pfam" id="PF13649">
    <property type="entry name" value="Methyltransf_25"/>
    <property type="match status" value="1"/>
</dbReference>
<gene>
    <name evidence="2" type="ORF">ABS770_20010</name>
</gene>
<accession>A0ABV1R758</accession>
<dbReference type="EC" id="2.1.-.-" evidence="2"/>
<feature type="domain" description="Methyltransferase" evidence="1">
    <location>
        <begin position="37"/>
        <end position="131"/>
    </location>
</feature>
<name>A0ABV1R758_9HYPH</name>
<dbReference type="SUPFAM" id="SSF53335">
    <property type="entry name" value="S-adenosyl-L-methionine-dependent methyltransferases"/>
    <property type="match status" value="1"/>
</dbReference>